<dbReference type="OrthoDB" id="1157940at2"/>
<evidence type="ECO:0000313" key="1">
    <source>
        <dbReference type="EMBL" id="QCX37907.1"/>
    </source>
</evidence>
<dbReference type="Pfam" id="PF13644">
    <property type="entry name" value="DKNYY"/>
    <property type="match status" value="3"/>
</dbReference>
<protein>
    <recommendedName>
        <fullName evidence="3">DKNYY family protein</fullName>
    </recommendedName>
</protein>
<dbReference type="EMBL" id="CP040749">
    <property type="protein sequence ID" value="QCX37907.1"/>
    <property type="molecule type" value="Genomic_DNA"/>
</dbReference>
<dbReference type="RefSeq" id="WP_138948829.1">
    <property type="nucleotide sequence ID" value="NZ_CP040749.1"/>
</dbReference>
<dbReference type="Proteomes" id="UP000306229">
    <property type="component" value="Chromosome"/>
</dbReference>
<dbReference type="InterPro" id="IPR027375">
    <property type="entry name" value="DKNYY"/>
</dbReference>
<name>A0A5B7TSI0_9FLAO</name>
<evidence type="ECO:0008006" key="3">
    <source>
        <dbReference type="Google" id="ProtNLM"/>
    </source>
</evidence>
<evidence type="ECO:0000313" key="2">
    <source>
        <dbReference type="Proteomes" id="UP000306229"/>
    </source>
</evidence>
<proteinExistence type="predicted"/>
<sequence>MTGNFTFKNNKVYYEDTLLKGISAEGFGEVLYTDKKGEQYINCLKDIKGVWWWTWRNHKPKVKFLTSDIDNFIYINENFAKDSLHVYLVAKDGFLIPDSDAKTFKVVEDTPYFSKDKNNLYALSSISGLSIYKDADCESIVSVGWNQFITDKHNVYHYSNVIELSNSSKHVECFDQNTPHTSELNIYEQNKKYLLEKYPNLIGWWHPEYEFHIEFPTSNQDDYYKTKTDIFYLHKCPYGEKANPTLIEKADLSSFEILSHYYARDKNHIYCEHRIVENVDLDSFKVIKDKLAEDEQSIFFNGYLVDCDKASFKVIQKYSNLPWLVAKDKNSVYIDELTLFGQVGMRTGKGRTLKPINKSDPSTFQLFSRLWAKDINQVYFGFKPYRKADAKSFEFLFSDNHDQWAQDNQYLYNGNGTRIIKNIDGAHFKMLNNFWGKDKKSVFNFKTGSIRPSIDVATFQITNDEGDAEDKNFFYHYRNGEIVKQKK</sequence>
<gene>
    <name evidence="1" type="ORF">FF125_05460</name>
</gene>
<dbReference type="KEGG" id="fbe:FF125_05460"/>
<reference evidence="1 2" key="1">
    <citation type="submission" date="2019-05" db="EMBL/GenBank/DDBJ databases">
        <title>Algicella ahnfeltiae gen. nov., sp. nov., a novel marine bacterium of the family Flavobacteriaceae isolated from a red alga.</title>
        <authorList>
            <person name="Nedashkovskaya O.I."/>
            <person name="Kukhlevskiy A.D."/>
            <person name="Kim S.-G."/>
            <person name="Zhukova N.V."/>
            <person name="Mikhailov V.V."/>
        </authorList>
    </citation>
    <scope>NUCLEOTIDE SEQUENCE [LARGE SCALE GENOMIC DNA]</scope>
    <source>
        <strain evidence="1 2">10Alg115</strain>
    </source>
</reference>
<organism evidence="1 2">
    <name type="scientific">Aureibaculum algae</name>
    <dbReference type="NCBI Taxonomy" id="2584122"/>
    <lineage>
        <taxon>Bacteria</taxon>
        <taxon>Pseudomonadati</taxon>
        <taxon>Bacteroidota</taxon>
        <taxon>Flavobacteriia</taxon>
        <taxon>Flavobacteriales</taxon>
        <taxon>Flavobacteriaceae</taxon>
        <taxon>Aureibaculum</taxon>
    </lineage>
</organism>
<dbReference type="AlphaFoldDB" id="A0A5B7TSI0"/>
<keyword evidence="2" id="KW-1185">Reference proteome</keyword>
<accession>A0A5B7TSI0</accession>